<evidence type="ECO:0000256" key="5">
    <source>
        <dbReference type="ARBA" id="ARBA00022692"/>
    </source>
</evidence>
<evidence type="ECO:0000259" key="11">
    <source>
        <dbReference type="PROSITE" id="PS50113"/>
    </source>
</evidence>
<dbReference type="CDD" id="cd00130">
    <property type="entry name" value="PAS"/>
    <property type="match status" value="2"/>
</dbReference>
<dbReference type="PROSITE" id="PS50883">
    <property type="entry name" value="EAL"/>
    <property type="match status" value="1"/>
</dbReference>
<dbReference type="CDD" id="cd01948">
    <property type="entry name" value="EAL"/>
    <property type="match status" value="1"/>
</dbReference>
<dbReference type="Gene3D" id="3.30.70.270">
    <property type="match status" value="1"/>
</dbReference>
<dbReference type="Gene3D" id="3.30.450.350">
    <property type="entry name" value="CHASE domain"/>
    <property type="match status" value="1"/>
</dbReference>
<evidence type="ECO:0000313" key="15">
    <source>
        <dbReference type="EMBL" id="BDX04766.1"/>
    </source>
</evidence>
<comment type="subcellular location">
    <subcellularLocation>
        <location evidence="2">Membrane</location>
    </subcellularLocation>
</comment>
<reference evidence="15" key="1">
    <citation type="submission" date="2023-01" db="EMBL/GenBank/DDBJ databases">
        <title>Complete genome sequence of Planctobacterium marinum strain Dej080120_11.</title>
        <authorList>
            <person name="Ueki S."/>
            <person name="Maruyama F."/>
        </authorList>
    </citation>
    <scope>NUCLEOTIDE SEQUENCE</scope>
    <source>
        <strain evidence="15">Dej080120_11</strain>
    </source>
</reference>
<keyword evidence="16" id="KW-1185">Reference proteome</keyword>
<feature type="domain" description="PAS" evidence="10">
    <location>
        <begin position="299"/>
        <end position="370"/>
    </location>
</feature>
<dbReference type="PANTHER" id="PTHR44757">
    <property type="entry name" value="DIGUANYLATE CYCLASE DGCP"/>
    <property type="match status" value="1"/>
</dbReference>
<sequence>MPATKQLSKQDINVKFTLLTVLSAIVLILALILFEAISNERHHQNQVAEVTSELTELRASLEYTINRNINLTRGLATYISINPDLQQQEFARFAAPLLASENQIRNIGAAKNLVVTHMYPLLENQQVIGLDYREIPEQIEAANKAIQLNKTIMAGPLKLVQGDVGLIARTPIQNAQNGKSWGLLSVVLDYQAIMEASGVAQRKSLNLAIRGKDSKGANGEFFYGKSEITQQDPVAQSIQFSYGNWQLLATPAKGWDELHIHSPIWFTAVLLFSLCLLVLRHRYKSEMLYLSSVNNLVESEKKFRNIFHNHNAVMLLIDKDSGKIVDANAAALDFYGYSHKDLVSKRIQEINTMSEQEVAAEMEKAALLNQNYFTFQHRLANGEIRYVEVHSTPIISDDRRMLFSIIHDITARVENEQKLKLDAKVFEHSQEGVLVTDAQNRIITVNRAFTDITGYKQEDVAGDNPAILQSGRHDSVFYEDMYKDIVRQGYWKGEIWNRKKDGTIYPQLLSISKVENDANQLTHYVAVFSDITRLKQSEERMEQLAHYDALTGLPNRLLLKSRIEHAIERAKRNSDEKVAVLFLDLDHFKVVNDSLGHMVGDELLRQVATRLRSSLREEDTIARLGGDEFVILLEGITELRDLNAIAQNIIEEVKTPYLLNDCHETSVGTSIGIAVYPDDSSDIEKLFTYADSAMYKAKQNGRNTYAFYTESITQQADQRFRLSNQLSKAIERCELELYYQPQIDMVSKRIIGAEALIRWNHPDDGLLTPWAFIGIAEETGIIHEISKWVIQQGCQQLKKWQEAGHQLTLSINISPRDFRYDDFYDQVAKNIQSSGITANGLELELTENGLMETSGNIRELLQQLKSLGISLAVDDFGTGHSSIAYLKHFPVDKLKIDRSFVKDIDVDPADKMITETIIDMARNFNLKVVAEGVETLPQHDLLLELECDIAQGYLYSKPVPLNEFETLLEKNSLA</sequence>
<dbReference type="Pfam" id="PF13426">
    <property type="entry name" value="PAS_9"/>
    <property type="match status" value="2"/>
</dbReference>
<dbReference type="GO" id="GO:0007165">
    <property type="term" value="P:signal transduction"/>
    <property type="evidence" value="ECO:0007669"/>
    <property type="project" value="UniProtKB-ARBA"/>
</dbReference>
<dbReference type="SUPFAM" id="SSF55073">
    <property type="entry name" value="Nucleotide cyclase"/>
    <property type="match status" value="1"/>
</dbReference>
<dbReference type="FunFam" id="3.30.70.270:FF:000001">
    <property type="entry name" value="Diguanylate cyclase domain protein"/>
    <property type="match status" value="1"/>
</dbReference>
<evidence type="ECO:0000259" key="14">
    <source>
        <dbReference type="PROSITE" id="PS50887"/>
    </source>
</evidence>
<evidence type="ECO:0000259" key="13">
    <source>
        <dbReference type="PROSITE" id="PS50883"/>
    </source>
</evidence>
<feature type="domain" description="CHASE" evidence="12">
    <location>
        <begin position="114"/>
        <end position="248"/>
    </location>
</feature>
<dbReference type="InterPro" id="IPR042240">
    <property type="entry name" value="CHASE_sf"/>
</dbReference>
<dbReference type="InterPro" id="IPR000014">
    <property type="entry name" value="PAS"/>
</dbReference>
<evidence type="ECO:0000256" key="4">
    <source>
        <dbReference type="ARBA" id="ARBA00022636"/>
    </source>
</evidence>
<dbReference type="InterPro" id="IPR035919">
    <property type="entry name" value="EAL_sf"/>
</dbReference>
<dbReference type="GO" id="GO:0016020">
    <property type="term" value="C:membrane"/>
    <property type="evidence" value="ECO:0007669"/>
    <property type="project" value="UniProtKB-SubCell"/>
</dbReference>
<organism evidence="15 16">
    <name type="scientific">Planctobacterium marinum</name>
    <dbReference type="NCBI Taxonomy" id="1631968"/>
    <lineage>
        <taxon>Bacteria</taxon>
        <taxon>Pseudomonadati</taxon>
        <taxon>Pseudomonadota</taxon>
        <taxon>Gammaproteobacteria</taxon>
        <taxon>Alteromonadales</taxon>
        <taxon>Alteromonadaceae</taxon>
        <taxon>Planctobacterium</taxon>
    </lineage>
</organism>
<dbReference type="FunFam" id="3.20.20.450:FF:000001">
    <property type="entry name" value="Cyclic di-GMP phosphodiesterase yahA"/>
    <property type="match status" value="1"/>
</dbReference>
<comment type="cofactor">
    <cofactor evidence="1">
        <name>Mg(2+)</name>
        <dbReference type="ChEBI" id="CHEBI:18420"/>
    </cofactor>
</comment>
<dbReference type="InterPro" id="IPR006189">
    <property type="entry name" value="CHASE_dom"/>
</dbReference>
<name>A0AA48HHI4_9ALTE</name>
<keyword evidence="6 9" id="KW-1133">Transmembrane helix</keyword>
<dbReference type="InterPro" id="IPR052155">
    <property type="entry name" value="Biofilm_reg_signaling"/>
</dbReference>
<evidence type="ECO:0000259" key="12">
    <source>
        <dbReference type="PROSITE" id="PS50839"/>
    </source>
</evidence>
<dbReference type="Pfam" id="PF03924">
    <property type="entry name" value="CHASE"/>
    <property type="match status" value="1"/>
</dbReference>
<dbReference type="KEGG" id="pmaw:MACH26_02870"/>
<accession>A0AA48HHI4</accession>
<dbReference type="PROSITE" id="PS50113">
    <property type="entry name" value="PAC"/>
    <property type="match status" value="1"/>
</dbReference>
<protein>
    <recommendedName>
        <fullName evidence="3">cyclic-guanylate-specific phosphodiesterase</fullName>
        <ecNumber evidence="3">3.1.4.52</ecNumber>
    </recommendedName>
</protein>
<dbReference type="SMART" id="SM00267">
    <property type="entry name" value="GGDEF"/>
    <property type="match status" value="1"/>
</dbReference>
<dbReference type="EC" id="3.1.4.52" evidence="3"/>
<proteinExistence type="predicted"/>
<keyword evidence="5 9" id="KW-0812">Transmembrane</keyword>
<evidence type="ECO:0000259" key="10">
    <source>
        <dbReference type="PROSITE" id="PS50112"/>
    </source>
</evidence>
<dbReference type="CDD" id="cd01949">
    <property type="entry name" value="GGDEF"/>
    <property type="match status" value="1"/>
</dbReference>
<dbReference type="Pfam" id="PF00563">
    <property type="entry name" value="EAL"/>
    <property type="match status" value="1"/>
</dbReference>
<dbReference type="Gene3D" id="3.20.20.450">
    <property type="entry name" value="EAL domain"/>
    <property type="match status" value="1"/>
</dbReference>
<dbReference type="Pfam" id="PF00990">
    <property type="entry name" value="GGDEF"/>
    <property type="match status" value="1"/>
</dbReference>
<dbReference type="SMART" id="SM00091">
    <property type="entry name" value="PAS"/>
    <property type="match status" value="2"/>
</dbReference>
<feature type="transmembrane region" description="Helical" evidence="9">
    <location>
        <begin position="12"/>
        <end position="34"/>
    </location>
</feature>
<evidence type="ECO:0000256" key="3">
    <source>
        <dbReference type="ARBA" id="ARBA00012282"/>
    </source>
</evidence>
<dbReference type="SUPFAM" id="SSF141868">
    <property type="entry name" value="EAL domain-like"/>
    <property type="match status" value="1"/>
</dbReference>
<evidence type="ECO:0000256" key="7">
    <source>
        <dbReference type="ARBA" id="ARBA00023136"/>
    </source>
</evidence>
<feature type="domain" description="EAL" evidence="13">
    <location>
        <begin position="719"/>
        <end position="972"/>
    </location>
</feature>
<dbReference type="NCBIfam" id="TIGR00254">
    <property type="entry name" value="GGDEF"/>
    <property type="match status" value="1"/>
</dbReference>
<dbReference type="InterPro" id="IPR035965">
    <property type="entry name" value="PAS-like_dom_sf"/>
</dbReference>
<dbReference type="EMBL" id="AP027272">
    <property type="protein sequence ID" value="BDX04766.1"/>
    <property type="molecule type" value="Genomic_DNA"/>
</dbReference>
<dbReference type="Proteomes" id="UP001333710">
    <property type="component" value="Chromosome"/>
</dbReference>
<dbReference type="InterPro" id="IPR029787">
    <property type="entry name" value="Nucleotide_cyclase"/>
</dbReference>
<feature type="domain" description="PAC" evidence="11">
    <location>
        <begin position="491"/>
        <end position="543"/>
    </location>
</feature>
<evidence type="ECO:0000256" key="6">
    <source>
        <dbReference type="ARBA" id="ARBA00022989"/>
    </source>
</evidence>
<dbReference type="PROSITE" id="PS50112">
    <property type="entry name" value="PAS"/>
    <property type="match status" value="2"/>
</dbReference>
<dbReference type="PANTHER" id="PTHR44757:SF2">
    <property type="entry name" value="BIOFILM ARCHITECTURE MAINTENANCE PROTEIN MBAA"/>
    <property type="match status" value="1"/>
</dbReference>
<dbReference type="InterPro" id="IPR000700">
    <property type="entry name" value="PAS-assoc_C"/>
</dbReference>
<dbReference type="InterPro" id="IPR001610">
    <property type="entry name" value="PAC"/>
</dbReference>
<dbReference type="NCBIfam" id="TIGR00229">
    <property type="entry name" value="sensory_box"/>
    <property type="match status" value="2"/>
</dbReference>
<gene>
    <name evidence="15" type="ORF">MACH26_02870</name>
</gene>
<feature type="domain" description="PAS" evidence="10">
    <location>
        <begin position="424"/>
        <end position="464"/>
    </location>
</feature>
<dbReference type="SMART" id="SM01079">
    <property type="entry name" value="CHASE"/>
    <property type="match status" value="1"/>
</dbReference>
<feature type="domain" description="GGDEF" evidence="14">
    <location>
        <begin position="576"/>
        <end position="710"/>
    </location>
</feature>
<evidence type="ECO:0000256" key="9">
    <source>
        <dbReference type="SAM" id="Phobius"/>
    </source>
</evidence>
<keyword evidence="7 9" id="KW-0472">Membrane</keyword>
<dbReference type="Gene3D" id="3.30.450.20">
    <property type="entry name" value="PAS domain"/>
    <property type="match status" value="2"/>
</dbReference>
<comment type="catalytic activity">
    <reaction evidence="8">
        <text>3',3'-c-di-GMP + H2O = 5'-phosphoguanylyl(3'-&gt;5')guanosine + H(+)</text>
        <dbReference type="Rhea" id="RHEA:24902"/>
        <dbReference type="ChEBI" id="CHEBI:15377"/>
        <dbReference type="ChEBI" id="CHEBI:15378"/>
        <dbReference type="ChEBI" id="CHEBI:58754"/>
        <dbReference type="ChEBI" id="CHEBI:58805"/>
        <dbReference type="EC" id="3.1.4.52"/>
    </reaction>
    <physiologicalReaction direction="left-to-right" evidence="8">
        <dbReference type="Rhea" id="RHEA:24903"/>
    </physiologicalReaction>
</comment>
<evidence type="ECO:0000313" key="16">
    <source>
        <dbReference type="Proteomes" id="UP001333710"/>
    </source>
</evidence>
<dbReference type="GO" id="GO:0071111">
    <property type="term" value="F:cyclic-guanylate-specific phosphodiesterase activity"/>
    <property type="evidence" value="ECO:0007669"/>
    <property type="project" value="UniProtKB-EC"/>
</dbReference>
<dbReference type="InterPro" id="IPR000160">
    <property type="entry name" value="GGDEF_dom"/>
</dbReference>
<dbReference type="SMART" id="SM00086">
    <property type="entry name" value="PAC"/>
    <property type="match status" value="2"/>
</dbReference>
<dbReference type="PROSITE" id="PS50887">
    <property type="entry name" value="GGDEF"/>
    <property type="match status" value="1"/>
</dbReference>
<evidence type="ECO:0000256" key="8">
    <source>
        <dbReference type="ARBA" id="ARBA00051114"/>
    </source>
</evidence>
<evidence type="ECO:0000256" key="1">
    <source>
        <dbReference type="ARBA" id="ARBA00001946"/>
    </source>
</evidence>
<dbReference type="InterPro" id="IPR001633">
    <property type="entry name" value="EAL_dom"/>
</dbReference>
<dbReference type="SMART" id="SM00052">
    <property type="entry name" value="EAL"/>
    <property type="match status" value="1"/>
</dbReference>
<dbReference type="RefSeq" id="WP_338290601.1">
    <property type="nucleotide sequence ID" value="NZ_AP027272.1"/>
</dbReference>
<dbReference type="AlphaFoldDB" id="A0AA48HHI4"/>
<dbReference type="InterPro" id="IPR043128">
    <property type="entry name" value="Rev_trsase/Diguanyl_cyclase"/>
</dbReference>
<dbReference type="SUPFAM" id="SSF55785">
    <property type="entry name" value="PYP-like sensor domain (PAS domain)"/>
    <property type="match status" value="2"/>
</dbReference>
<evidence type="ECO:0000256" key="2">
    <source>
        <dbReference type="ARBA" id="ARBA00004370"/>
    </source>
</evidence>
<keyword evidence="4" id="KW-0973">c-di-GMP</keyword>
<dbReference type="PROSITE" id="PS50839">
    <property type="entry name" value="CHASE"/>
    <property type="match status" value="1"/>
</dbReference>
<dbReference type="GO" id="GO:0071732">
    <property type="term" value="P:cellular response to nitric oxide"/>
    <property type="evidence" value="ECO:0007669"/>
    <property type="project" value="UniProtKB-ARBA"/>
</dbReference>